<keyword evidence="2" id="KW-1185">Reference proteome</keyword>
<evidence type="ECO:0000313" key="2">
    <source>
        <dbReference type="Proteomes" id="UP001152747"/>
    </source>
</evidence>
<dbReference type="AlphaFoldDB" id="A0A9P1I5T2"/>
<sequence length="113" mass="13076">MAANIERVGFSVNVCNQNYDCYIIFNGPSAWIWFGTDRIESIGIAFYPMFTMLSDRGNTQRELLKSISLRLTKGTKFTQVFISTDIENENPEFWSEFDVKLRAELNQIPTIHL</sequence>
<evidence type="ECO:0000313" key="1">
    <source>
        <dbReference type="EMBL" id="CAI5438168.1"/>
    </source>
</evidence>
<protein>
    <submittedName>
        <fullName evidence="1">Uncharacterized protein</fullName>
    </submittedName>
</protein>
<proteinExistence type="predicted"/>
<comment type="caution">
    <text evidence="1">The sequence shown here is derived from an EMBL/GenBank/DDBJ whole genome shotgun (WGS) entry which is preliminary data.</text>
</comment>
<reference evidence="1" key="1">
    <citation type="submission" date="2022-11" db="EMBL/GenBank/DDBJ databases">
        <authorList>
            <person name="Kikuchi T."/>
        </authorList>
    </citation>
    <scope>NUCLEOTIDE SEQUENCE</scope>
    <source>
        <strain evidence="1">PS1010</strain>
    </source>
</reference>
<gene>
    <name evidence="1" type="ORF">CAMP_LOCUS805</name>
</gene>
<dbReference type="Proteomes" id="UP001152747">
    <property type="component" value="Unassembled WGS sequence"/>
</dbReference>
<dbReference type="OrthoDB" id="5834512at2759"/>
<name>A0A9P1I5T2_9PELO</name>
<organism evidence="1 2">
    <name type="scientific">Caenorhabditis angaria</name>
    <dbReference type="NCBI Taxonomy" id="860376"/>
    <lineage>
        <taxon>Eukaryota</taxon>
        <taxon>Metazoa</taxon>
        <taxon>Ecdysozoa</taxon>
        <taxon>Nematoda</taxon>
        <taxon>Chromadorea</taxon>
        <taxon>Rhabditida</taxon>
        <taxon>Rhabditina</taxon>
        <taxon>Rhabditomorpha</taxon>
        <taxon>Rhabditoidea</taxon>
        <taxon>Rhabditidae</taxon>
        <taxon>Peloderinae</taxon>
        <taxon>Caenorhabditis</taxon>
    </lineage>
</organism>
<dbReference type="EMBL" id="CANHGI010000001">
    <property type="protein sequence ID" value="CAI5438168.1"/>
    <property type="molecule type" value="Genomic_DNA"/>
</dbReference>
<accession>A0A9P1I5T2</accession>